<proteinExistence type="predicted"/>
<accession>A0A8J2TKA3</accession>
<reference evidence="1" key="1">
    <citation type="journal article" date="2014" name="Int. J. Syst. Evol. Microbiol.">
        <title>Complete genome sequence of Corynebacterium casei LMG S-19264T (=DSM 44701T), isolated from a smear-ripened cheese.</title>
        <authorList>
            <consortium name="US DOE Joint Genome Institute (JGI-PGF)"/>
            <person name="Walter F."/>
            <person name="Albersmeier A."/>
            <person name="Kalinowski J."/>
            <person name="Ruckert C."/>
        </authorList>
    </citation>
    <scope>NUCLEOTIDE SEQUENCE</scope>
    <source>
        <strain evidence="1">CGMCC 1.12360</strain>
    </source>
</reference>
<organism evidence="1 2">
    <name type="scientific">Compostibacillus humi</name>
    <dbReference type="NCBI Taxonomy" id="1245525"/>
    <lineage>
        <taxon>Bacteria</taxon>
        <taxon>Bacillati</taxon>
        <taxon>Bacillota</taxon>
        <taxon>Bacilli</taxon>
        <taxon>Bacillales</taxon>
        <taxon>Bacillaceae</taxon>
        <taxon>Compostibacillus</taxon>
    </lineage>
</organism>
<comment type="caution">
    <text evidence="1">The sequence shown here is derived from an EMBL/GenBank/DDBJ whole genome shotgun (WGS) entry which is preliminary data.</text>
</comment>
<dbReference type="InterPro" id="IPR019658">
    <property type="entry name" value="DUF2515"/>
</dbReference>
<keyword evidence="2" id="KW-1185">Reference proteome</keyword>
<dbReference type="RefSeq" id="WP_188392052.1">
    <property type="nucleotide sequence ID" value="NZ_BMEV01000029.1"/>
</dbReference>
<dbReference type="Proteomes" id="UP000602050">
    <property type="component" value="Unassembled WGS sequence"/>
</dbReference>
<evidence type="ECO:0008006" key="3">
    <source>
        <dbReference type="Google" id="ProtNLM"/>
    </source>
</evidence>
<sequence length="323" mass="39690">MKTIANNSFLVYYILNETKAQNVDNISRTKAYERFFRTYPEIKWAFLASIVSRNAGWNMTDLTIHPFRTLLGERERNHLFLTYERANWLIFSDAYPQLLVYQFSKKFQKPLFHLLTQFKVSEFMVKEWNHFWKTKDEYRLMAALIINEQQVIDESVIQKESFQRNVFRQFPYRVQDALYFNAVIVPTRKGELYGIYVHQFEKVDKRIEIGKRIATLIFSEEHFEDVWNFAKNVEHTGSRKDYERFLSIRLPQSSVLRACFPRVHHQEIERKDWYMNKRVRKKWFRYPEIETKQISQSYYQKRKWLYRYAWIKRFIINMKKNPR</sequence>
<protein>
    <recommendedName>
        <fullName evidence="3">DUF2515 domain-containing protein</fullName>
    </recommendedName>
</protein>
<name>A0A8J2TKA3_9BACI</name>
<evidence type="ECO:0000313" key="1">
    <source>
        <dbReference type="EMBL" id="GFZ76495.1"/>
    </source>
</evidence>
<dbReference type="AlphaFoldDB" id="A0A8J2TKA3"/>
<dbReference type="Pfam" id="PF10720">
    <property type="entry name" value="DUF2515"/>
    <property type="match status" value="1"/>
</dbReference>
<evidence type="ECO:0000313" key="2">
    <source>
        <dbReference type="Proteomes" id="UP000602050"/>
    </source>
</evidence>
<gene>
    <name evidence="1" type="primary">yppC</name>
    <name evidence="1" type="ORF">GCM10010978_17820</name>
</gene>
<dbReference type="EMBL" id="BMEV01000029">
    <property type="protein sequence ID" value="GFZ76495.1"/>
    <property type="molecule type" value="Genomic_DNA"/>
</dbReference>
<reference evidence="1" key="2">
    <citation type="submission" date="2020-09" db="EMBL/GenBank/DDBJ databases">
        <authorList>
            <person name="Sun Q."/>
            <person name="Zhou Y."/>
        </authorList>
    </citation>
    <scope>NUCLEOTIDE SEQUENCE</scope>
    <source>
        <strain evidence="1">CGMCC 1.12360</strain>
    </source>
</reference>